<dbReference type="Proteomes" id="UP001189429">
    <property type="component" value="Unassembled WGS sequence"/>
</dbReference>
<keyword evidence="1" id="KW-0732">Signal</keyword>
<dbReference type="EMBL" id="CAUYUJ010016092">
    <property type="protein sequence ID" value="CAK0861760.1"/>
    <property type="molecule type" value="Genomic_DNA"/>
</dbReference>
<evidence type="ECO:0000313" key="2">
    <source>
        <dbReference type="EMBL" id="CAK0861760.1"/>
    </source>
</evidence>
<evidence type="ECO:0008006" key="4">
    <source>
        <dbReference type="Google" id="ProtNLM"/>
    </source>
</evidence>
<keyword evidence="3" id="KW-1185">Reference proteome</keyword>
<feature type="chain" id="PRO_5047042331" description="Altered inheritance of mitochondria protein 24, mitochondrial" evidence="1">
    <location>
        <begin position="22"/>
        <end position="124"/>
    </location>
</feature>
<name>A0ABN9URC5_9DINO</name>
<accession>A0ABN9URC5</accession>
<evidence type="ECO:0000256" key="1">
    <source>
        <dbReference type="SAM" id="SignalP"/>
    </source>
</evidence>
<evidence type="ECO:0000313" key="3">
    <source>
        <dbReference type="Proteomes" id="UP001189429"/>
    </source>
</evidence>
<reference evidence="2" key="1">
    <citation type="submission" date="2023-10" db="EMBL/GenBank/DDBJ databases">
        <authorList>
            <person name="Chen Y."/>
            <person name="Shah S."/>
            <person name="Dougan E. K."/>
            <person name="Thang M."/>
            <person name="Chan C."/>
        </authorList>
    </citation>
    <scope>NUCLEOTIDE SEQUENCE [LARGE SCALE GENOMIC DNA]</scope>
</reference>
<feature type="signal peptide" evidence="1">
    <location>
        <begin position="1"/>
        <end position="21"/>
    </location>
</feature>
<sequence length="124" mass="13156">MWVCCAHGMWVCCARPSLTRSGWCRPPTWTCTLRIWRAASRCTWAIGWGRGPTHLFRGSTTGLVANLERGCLLVEGGELAAGEHEAGPALAAADDFEPAAAAAVAEAPLGEGERLCVETRGEAC</sequence>
<proteinExistence type="predicted"/>
<comment type="caution">
    <text evidence="2">The sequence shown here is derived from an EMBL/GenBank/DDBJ whole genome shotgun (WGS) entry which is preliminary data.</text>
</comment>
<gene>
    <name evidence="2" type="ORF">PCOR1329_LOCUS50337</name>
</gene>
<organism evidence="2 3">
    <name type="scientific">Prorocentrum cordatum</name>
    <dbReference type="NCBI Taxonomy" id="2364126"/>
    <lineage>
        <taxon>Eukaryota</taxon>
        <taxon>Sar</taxon>
        <taxon>Alveolata</taxon>
        <taxon>Dinophyceae</taxon>
        <taxon>Prorocentrales</taxon>
        <taxon>Prorocentraceae</taxon>
        <taxon>Prorocentrum</taxon>
    </lineage>
</organism>
<protein>
    <recommendedName>
        <fullName evidence="4">Altered inheritance of mitochondria protein 24, mitochondrial</fullName>
    </recommendedName>
</protein>